<protein>
    <submittedName>
        <fullName evidence="24">Membrane carboxypeptidase (Penicillin-binding protein)</fullName>
    </submittedName>
    <submittedName>
        <fullName evidence="29">Multimodular transpeptidase-transglycosylase</fullName>
    </submittedName>
    <submittedName>
        <fullName evidence="23">PBP1A family penicillin-binding protein</fullName>
    </submittedName>
    <submittedName>
        <fullName evidence="26">Penicillin-binding protein 1A</fullName>
    </submittedName>
</protein>
<dbReference type="Proteomes" id="UP000053612">
    <property type="component" value="Unassembled WGS sequence"/>
</dbReference>
<evidence type="ECO:0000313" key="29">
    <source>
        <dbReference type="EMBL" id="KSU23566.1"/>
    </source>
</evidence>
<keyword evidence="9 20" id="KW-0812">Transmembrane</keyword>
<comment type="similarity">
    <text evidence="2">In the N-terminal section; belongs to the glycosyltransferase 51 family.</text>
</comment>
<evidence type="ECO:0000259" key="21">
    <source>
        <dbReference type="Pfam" id="PF00905"/>
    </source>
</evidence>
<evidence type="ECO:0000256" key="11">
    <source>
        <dbReference type="ARBA" id="ARBA00022960"/>
    </source>
</evidence>
<evidence type="ECO:0000256" key="8">
    <source>
        <dbReference type="ARBA" id="ARBA00022679"/>
    </source>
</evidence>
<keyword evidence="13 20" id="KW-1133">Transmembrane helix</keyword>
<dbReference type="EMBL" id="LKLW01000151">
    <property type="protein sequence ID" value="KSU24627.1"/>
    <property type="molecule type" value="Genomic_DNA"/>
</dbReference>
<evidence type="ECO:0000313" key="36">
    <source>
        <dbReference type="Proteomes" id="UP000192085"/>
    </source>
</evidence>
<dbReference type="InterPro" id="IPR036950">
    <property type="entry name" value="PBP_transglycosylase"/>
</dbReference>
<dbReference type="EMBL" id="CP031926">
    <property type="protein sequence ID" value="QRZ35855.1"/>
    <property type="molecule type" value="Genomic_DNA"/>
</dbReference>
<dbReference type="EMBL" id="LKLU01000001">
    <property type="protein sequence ID" value="KSU23566.1"/>
    <property type="molecule type" value="Genomic_DNA"/>
</dbReference>
<evidence type="ECO:0000256" key="16">
    <source>
        <dbReference type="ARBA" id="ARBA00023316"/>
    </source>
</evidence>
<dbReference type="PANTHER" id="PTHR32282:SF32">
    <property type="entry name" value="PENICILLIN-BINDING PROTEIN 2A"/>
    <property type="match status" value="1"/>
</dbReference>
<dbReference type="SUPFAM" id="SSF53955">
    <property type="entry name" value="Lysozyme-like"/>
    <property type="match status" value="1"/>
</dbReference>
<dbReference type="SUPFAM" id="SSF56601">
    <property type="entry name" value="beta-lactamase/transpeptidase-like"/>
    <property type="match status" value="1"/>
</dbReference>
<evidence type="ECO:0000256" key="9">
    <source>
        <dbReference type="ARBA" id="ARBA00022692"/>
    </source>
</evidence>
<reference evidence="26 38" key="4">
    <citation type="submission" date="2018-03" db="EMBL/GenBank/DDBJ databases">
        <title>Genome sequence of Lactococcus lactis strain 14B4 from almond drupe.</title>
        <authorList>
            <person name="Tran T.D."/>
            <person name="McGarvey J.A."/>
            <person name="Huynh S."/>
            <person name="Parker C.T."/>
        </authorList>
    </citation>
    <scope>NUCLEOTIDE SEQUENCE [LARGE SCALE GENOMIC DNA]</scope>
    <source>
        <strain evidence="26 38">14B4</strain>
    </source>
</reference>
<keyword evidence="10" id="KW-0378">Hydrolase</keyword>
<dbReference type="InterPro" id="IPR001460">
    <property type="entry name" value="PCN-bd_Tpept"/>
</dbReference>
<dbReference type="Gene3D" id="6.20.370.110">
    <property type="match status" value="1"/>
</dbReference>
<keyword evidence="6" id="KW-0645">Protease</keyword>
<feature type="domain" description="Penicillin-binding protein transpeptidase" evidence="21">
    <location>
        <begin position="379"/>
        <end position="627"/>
    </location>
</feature>
<evidence type="ECO:0000313" key="32">
    <source>
        <dbReference type="Proteomes" id="UP000052991"/>
    </source>
</evidence>
<evidence type="ECO:0000256" key="7">
    <source>
        <dbReference type="ARBA" id="ARBA00022676"/>
    </source>
</evidence>
<dbReference type="EMBL" id="CP028160">
    <property type="protein sequence ID" value="AWN66813.1"/>
    <property type="molecule type" value="Genomic_DNA"/>
</dbReference>
<feature type="compositionally biased region" description="Basic residues" evidence="19">
    <location>
        <begin position="9"/>
        <end position="19"/>
    </location>
</feature>
<gene>
    <name evidence="27" type="ORF">KF282_0345</name>
    <name evidence="26" type="ORF">LL14B4_11775</name>
    <name evidence="31" type="ORF">LL223_2217</name>
    <name evidence="23" type="ORF">LL229_2265</name>
    <name evidence="24" type="ORF">LL275_2258</name>
    <name evidence="25" type="ORF">LLUC06_2334</name>
    <name evidence="28" type="ORF">LMG9449_2720</name>
    <name evidence="29" type="ORF">M20_0064</name>
    <name evidence="30" type="ORF">N42_2448</name>
</gene>
<dbReference type="AlphaFoldDB" id="A0A0A7T8Y0"/>
<dbReference type="GO" id="GO:0071555">
    <property type="term" value="P:cell wall organization"/>
    <property type="evidence" value="ECO:0007669"/>
    <property type="project" value="UniProtKB-KW"/>
</dbReference>
<evidence type="ECO:0000313" key="27">
    <source>
        <dbReference type="EMBL" id="KSU08154.1"/>
    </source>
</evidence>
<dbReference type="Pfam" id="PF00912">
    <property type="entry name" value="Transgly"/>
    <property type="match status" value="1"/>
</dbReference>
<evidence type="ECO:0000313" key="37">
    <source>
        <dbReference type="Proteomes" id="UP000192095"/>
    </source>
</evidence>
<dbReference type="Proteomes" id="UP000053719">
    <property type="component" value="Unassembled WGS sequence"/>
</dbReference>
<evidence type="ECO:0000313" key="38">
    <source>
        <dbReference type="Proteomes" id="UP000245919"/>
    </source>
</evidence>
<dbReference type="EMBL" id="LKLN01000008">
    <property type="protein sequence ID" value="KSU08154.1"/>
    <property type="molecule type" value="Genomic_DNA"/>
</dbReference>
<evidence type="ECO:0000256" key="14">
    <source>
        <dbReference type="ARBA" id="ARBA00023136"/>
    </source>
</evidence>
<sequence length="743" mass="81975">MSENNNFSRRNKKESKKNSLKIPNLRPKKQKKLEEEIEKPAKTKFGKFMKPIKRFWKRYNLTKITIIFVLVAIVSTGSYLFYLAKTANVKVLQSSISAQTVIYDKDNNEAGNLYGQKGTPVKIDQISKNITNAVVATEDRTFYKNHGVNLKRFALAAVTLGRFGGGSTITQQLAKNAYLTQEQTIDRKAREFFLALEINKHYSKDEILDMYLNNSYFGNGVWGIQDAALKYFGVPASEVTVDEAASLAGMLKGPEIYNPLYEKGKYATDRRNTVLQNMVNAGYLEQSQADTFMKVDLQAQLQDNYQSKSSQYKYPSYYNAVISEAERKYGLTLQEIMNNGYKIYTGMDQNMQSGLQKTYSDPSFFPQASDGTYAQSASVAIDPKTGAVNALVGNVNTEGSNSFTDYNYATMSKRSPGSVIKPLIVYAPAIEAGWSIDKTVDDSPADYNGWKPTDFDNQWRGQIPMYTALANSYNIPAINTYQAIGPKVGNALGREFGLDLSSKNDVLPTALGAGVETNPWQIAQAYQVFANGGVMNDAHLITKIENAAGQVVKTAKVTKKRVISKDTADKMTQMMLGTYTNGSAWKASPKSYTLAGKTGTNEDQDQWVVGYTPDVVMALWVGYADGKYKLTGSSEGQTSVIFRQEASYMLPYTKGTAFTVENPYAEAGVAAQEPYWTQQRQYQDDIVDQEQAEAHTTGNTPESSSSSSSSSSDSGGLDLGKVGKDIGDAAKNAWDKVKGIFGN</sequence>
<dbReference type="PANTHER" id="PTHR32282">
    <property type="entry name" value="BINDING PROTEIN TRANSPEPTIDASE, PUTATIVE-RELATED"/>
    <property type="match status" value="1"/>
</dbReference>
<dbReference type="Proteomes" id="UP000245919">
    <property type="component" value="Chromosome"/>
</dbReference>
<evidence type="ECO:0000256" key="4">
    <source>
        <dbReference type="ARBA" id="ARBA00022525"/>
    </source>
</evidence>
<dbReference type="InterPro" id="IPR023346">
    <property type="entry name" value="Lysozyme-like_dom_sf"/>
</dbReference>
<evidence type="ECO:0000256" key="3">
    <source>
        <dbReference type="ARBA" id="ARBA00022475"/>
    </source>
</evidence>
<keyword evidence="16" id="KW-0961">Cell wall biogenesis/degradation</keyword>
<evidence type="ECO:0000313" key="33">
    <source>
        <dbReference type="Proteomes" id="UP000053058"/>
    </source>
</evidence>
<evidence type="ECO:0000256" key="20">
    <source>
        <dbReference type="SAM" id="Phobius"/>
    </source>
</evidence>
<evidence type="ECO:0000259" key="22">
    <source>
        <dbReference type="Pfam" id="PF00912"/>
    </source>
</evidence>
<evidence type="ECO:0000313" key="26">
    <source>
        <dbReference type="EMBL" id="AWN66813.1"/>
    </source>
</evidence>
<organism evidence="29 35">
    <name type="scientific">Lactococcus lactis subsp. lactis</name>
    <name type="common">Streptococcus lactis</name>
    <dbReference type="NCBI Taxonomy" id="1360"/>
    <lineage>
        <taxon>Bacteria</taxon>
        <taxon>Bacillati</taxon>
        <taxon>Bacillota</taxon>
        <taxon>Bacilli</taxon>
        <taxon>Lactobacillales</taxon>
        <taxon>Streptococcaceae</taxon>
        <taxon>Lactococcus</taxon>
    </lineage>
</organism>
<keyword evidence="7" id="KW-0328">Glycosyltransferase</keyword>
<evidence type="ECO:0000313" key="31">
    <source>
        <dbReference type="EMBL" id="QRZ35855.1"/>
    </source>
</evidence>
<accession>A0A0A7T8Y0</accession>
<dbReference type="Gene3D" id="1.10.3810.10">
    <property type="entry name" value="Biosynthetic peptidoglycan transglycosylase-like"/>
    <property type="match status" value="1"/>
</dbReference>
<dbReference type="EMBL" id="CP090823">
    <property type="protein sequence ID" value="ARD97144.1"/>
    <property type="molecule type" value="Genomic_DNA"/>
</dbReference>
<comment type="catalytic activity">
    <reaction evidence="18">
        <text>[GlcNAc-(1-&gt;4)-Mur2Ac(oyl-L-Ala-gamma-D-Glu-L-Lys-D-Ala-D-Ala)](n)-di-trans,octa-cis-undecaprenyl diphosphate + beta-D-GlcNAc-(1-&gt;4)-Mur2Ac(oyl-L-Ala-gamma-D-Glu-L-Lys-D-Ala-D-Ala)-di-trans,octa-cis-undecaprenyl diphosphate = [GlcNAc-(1-&gt;4)-Mur2Ac(oyl-L-Ala-gamma-D-Glu-L-Lys-D-Ala-D-Ala)](n+1)-di-trans,octa-cis-undecaprenyl diphosphate + di-trans,octa-cis-undecaprenyl diphosphate + H(+)</text>
        <dbReference type="Rhea" id="RHEA:23708"/>
        <dbReference type="Rhea" id="RHEA-COMP:9602"/>
        <dbReference type="Rhea" id="RHEA-COMP:9603"/>
        <dbReference type="ChEBI" id="CHEBI:15378"/>
        <dbReference type="ChEBI" id="CHEBI:58405"/>
        <dbReference type="ChEBI" id="CHEBI:60033"/>
        <dbReference type="ChEBI" id="CHEBI:78435"/>
        <dbReference type="EC" id="2.4.99.28"/>
    </reaction>
</comment>
<evidence type="ECO:0000256" key="12">
    <source>
        <dbReference type="ARBA" id="ARBA00022984"/>
    </source>
</evidence>
<evidence type="ECO:0000313" key="24">
    <source>
        <dbReference type="EMBL" id="ARD99883.1"/>
    </source>
</evidence>
<dbReference type="NCBIfam" id="TIGR02074">
    <property type="entry name" value="PBP_1a_fam"/>
    <property type="match status" value="1"/>
</dbReference>
<evidence type="ECO:0000256" key="6">
    <source>
        <dbReference type="ARBA" id="ARBA00022670"/>
    </source>
</evidence>
<evidence type="ECO:0000256" key="2">
    <source>
        <dbReference type="ARBA" id="ARBA00007739"/>
    </source>
</evidence>
<dbReference type="Pfam" id="PF00905">
    <property type="entry name" value="Transpeptidase"/>
    <property type="match status" value="1"/>
</dbReference>
<evidence type="ECO:0000256" key="19">
    <source>
        <dbReference type="SAM" id="MobiDB-lite"/>
    </source>
</evidence>
<dbReference type="GO" id="GO:0008955">
    <property type="term" value="F:peptidoglycan glycosyltransferase activity"/>
    <property type="evidence" value="ECO:0007669"/>
    <property type="project" value="UniProtKB-EC"/>
</dbReference>
<evidence type="ECO:0000256" key="1">
    <source>
        <dbReference type="ARBA" id="ARBA00007090"/>
    </source>
</evidence>
<keyword evidence="8" id="KW-0808">Transferase</keyword>
<evidence type="ECO:0000256" key="18">
    <source>
        <dbReference type="ARBA" id="ARBA00049902"/>
    </source>
</evidence>
<comment type="similarity">
    <text evidence="1">In the C-terminal section; belongs to the transpeptidase family.</text>
</comment>
<dbReference type="Proteomes" id="UP000192095">
    <property type="component" value="Chromosome"/>
</dbReference>
<dbReference type="InterPro" id="IPR050396">
    <property type="entry name" value="Glycosyltr_51/Transpeptidase"/>
</dbReference>
<name>A0A0A7T8Y0_LACLL</name>
<dbReference type="Proteomes" id="UP001055586">
    <property type="component" value="Chromosome"/>
</dbReference>
<dbReference type="GO" id="GO:0030288">
    <property type="term" value="C:outer membrane-bounded periplasmic space"/>
    <property type="evidence" value="ECO:0007669"/>
    <property type="project" value="TreeGrafter"/>
</dbReference>
<dbReference type="InterPro" id="IPR012338">
    <property type="entry name" value="Beta-lactam/transpept-like"/>
</dbReference>
<reference evidence="36 37" key="2">
    <citation type="journal article" date="2017" name="BMC Genomics">
        <title>Comparative and functional genomics of the Lactococcus lactis taxon; insights into evolution and niche adaptation.</title>
        <authorList>
            <person name="Kelleher P."/>
            <person name="Bottacini F."/>
            <person name="Mahony J."/>
            <person name="Kilcawley K.N."/>
            <person name="van Sinderen D."/>
        </authorList>
    </citation>
    <scope>NUCLEOTIDE SEQUENCE [LARGE SCALE GENOMIC DNA]</scope>
    <source>
        <strain evidence="24 36">275</strain>
        <strain evidence="25 37">UC06</strain>
    </source>
</reference>
<keyword evidence="15" id="KW-0511">Multifunctional enzyme</keyword>
<dbReference type="EMBL" id="CP015902">
    <property type="protein sequence ID" value="ARE21875.1"/>
    <property type="molecule type" value="Genomic_DNA"/>
</dbReference>
<dbReference type="Proteomes" id="UP000663169">
    <property type="component" value="Chromosome"/>
</dbReference>
<dbReference type="EMBL" id="CP015897">
    <property type="protein sequence ID" value="ARD99883.1"/>
    <property type="molecule type" value="Genomic_DNA"/>
</dbReference>
<dbReference type="GO" id="GO:0006508">
    <property type="term" value="P:proteolysis"/>
    <property type="evidence" value="ECO:0007669"/>
    <property type="project" value="UniProtKB-KW"/>
</dbReference>
<dbReference type="GO" id="GO:0008658">
    <property type="term" value="F:penicillin binding"/>
    <property type="evidence" value="ECO:0007669"/>
    <property type="project" value="InterPro"/>
</dbReference>
<evidence type="ECO:0000313" key="30">
    <source>
        <dbReference type="EMBL" id="KSU24627.1"/>
    </source>
</evidence>
<dbReference type="Gene3D" id="3.40.710.10">
    <property type="entry name" value="DD-peptidase/beta-lactamase superfamily"/>
    <property type="match status" value="1"/>
</dbReference>
<evidence type="ECO:0000256" key="15">
    <source>
        <dbReference type="ARBA" id="ARBA00023268"/>
    </source>
</evidence>
<comment type="catalytic activity">
    <reaction evidence="17">
        <text>Preferential cleavage: (Ac)2-L-Lys-D-Ala-|-D-Ala. Also transpeptidation of peptidyl-alanyl moieties that are N-acyl substituents of D-alanine.</text>
        <dbReference type="EC" id="3.4.16.4"/>
    </reaction>
</comment>
<dbReference type="GO" id="GO:0009252">
    <property type="term" value="P:peptidoglycan biosynthetic process"/>
    <property type="evidence" value="ECO:0007669"/>
    <property type="project" value="UniProtKB-KW"/>
</dbReference>
<feature type="region of interest" description="Disordered" evidence="19">
    <location>
        <begin position="692"/>
        <end position="722"/>
    </location>
</feature>
<dbReference type="RefSeq" id="WP_003129980.1">
    <property type="nucleotide sequence ID" value="NZ_BJMA01000028.1"/>
</dbReference>
<dbReference type="FunFam" id="1.10.3810.10:FF:000001">
    <property type="entry name" value="Penicillin-binding protein 1A"/>
    <property type="match status" value="1"/>
</dbReference>
<dbReference type="Proteomes" id="UP000192085">
    <property type="component" value="Chromosome"/>
</dbReference>
<evidence type="ECO:0000313" key="23">
    <source>
        <dbReference type="EMBL" id="ARD97144.1"/>
    </source>
</evidence>
<keyword evidence="3" id="KW-1003">Cell membrane</keyword>
<dbReference type="GeneID" id="89634455"/>
<evidence type="ECO:0000256" key="10">
    <source>
        <dbReference type="ARBA" id="ARBA00022801"/>
    </source>
</evidence>
<evidence type="ECO:0000313" key="25">
    <source>
        <dbReference type="EMBL" id="ARE21875.1"/>
    </source>
</evidence>
<feature type="domain" description="Glycosyl transferase family 51" evidence="22">
    <location>
        <begin position="112"/>
        <end position="278"/>
    </location>
</feature>
<keyword evidence="4" id="KW-0964">Secreted</keyword>
<feature type="compositionally biased region" description="Low complexity" evidence="19">
    <location>
        <begin position="703"/>
        <end position="714"/>
    </location>
</feature>
<evidence type="ECO:0000256" key="13">
    <source>
        <dbReference type="ARBA" id="ARBA00022989"/>
    </source>
</evidence>
<proteinExistence type="inferred from homology"/>
<dbReference type="InterPro" id="IPR001264">
    <property type="entry name" value="Glyco_trans_51"/>
</dbReference>
<reference evidence="31" key="5">
    <citation type="journal article" date="2020" name="Mol. Microbiol.">
        <title>The CWPS Rubik's cube: Linking diversity of cell wall polysaccharide structures with the encoded biosynthetic machinery of selected Lactococcus lactis strains.</title>
        <authorList>
            <person name="Mahony J."/>
            <person name="Frantzen C."/>
            <person name="Vinogradov E."/>
            <person name="Sadovskaya I."/>
            <person name="Theodorou I."/>
            <person name="Kelleher P."/>
            <person name="Chapot-Chartier M.P."/>
            <person name="Cambillau C."/>
            <person name="Holo H."/>
            <person name="van Sinderen D."/>
        </authorList>
    </citation>
    <scope>NUCLEOTIDE SEQUENCE</scope>
    <source>
        <strain evidence="31">223</strain>
    </source>
</reference>
<feature type="region of interest" description="Disordered" evidence="19">
    <location>
        <begin position="1"/>
        <end position="34"/>
    </location>
</feature>
<reference evidence="32 33" key="1">
    <citation type="submission" date="2015-10" db="EMBL/GenBank/DDBJ databases">
        <title>Draft Genome Sequences of 11 Lactococcus lactis subspecies cremoris strains.</title>
        <authorList>
            <person name="Wels M."/>
            <person name="Backus L."/>
            <person name="Boekhorst J."/>
            <person name="Dijkstra A."/>
            <person name="Beerthuizen M."/>
            <person name="Kelly W."/>
            <person name="Siezen R."/>
            <person name="Bachmann H."/>
            <person name="Van Hijum S."/>
        </authorList>
    </citation>
    <scope>NUCLEOTIDE SEQUENCE [LARGE SCALE GENOMIC DNA]</scope>
    <source>
        <strain evidence="33">KF282</strain>
        <strain evidence="34">LMG9449</strain>
        <strain evidence="35">M20</strain>
        <strain evidence="32">N42</strain>
    </source>
</reference>
<reference evidence="29" key="3">
    <citation type="journal article" date="2017" name="Genome Announc.">
        <title>Draft Genome Sequences of 24 Lactococcus lactis Strains.</title>
        <authorList>
            <person name="Backus L."/>
            <person name="Wels M."/>
            <person name="Boekhorst J."/>
            <person name="Dijkstra A.R."/>
            <person name="Beerthuyzen M."/>
            <person name="Kelly W.J."/>
            <person name="Siezen R.J."/>
            <person name="van Hijum S.A."/>
            <person name="Bachmann H."/>
        </authorList>
    </citation>
    <scope>NUCLEOTIDE SEQUENCE</scope>
    <source>
        <strain evidence="27">KF282</strain>
        <strain evidence="28">LMG9447</strain>
        <strain evidence="29">M20</strain>
        <strain evidence="30">N42</strain>
    </source>
</reference>
<evidence type="ECO:0000313" key="28">
    <source>
        <dbReference type="EMBL" id="KSU13750.1"/>
    </source>
</evidence>
<evidence type="ECO:0000256" key="5">
    <source>
        <dbReference type="ARBA" id="ARBA00022645"/>
    </source>
</evidence>
<evidence type="ECO:0000256" key="17">
    <source>
        <dbReference type="ARBA" id="ARBA00034000"/>
    </source>
</evidence>
<reference evidence="23" key="7">
    <citation type="submission" date="2023-09" db="EMBL/GenBank/DDBJ databases">
        <title>Complete Genomes and Methylome analysis of Lactococcus lactis subs lactis strains.</title>
        <authorList>
            <person name="Fomenkov A."/>
            <person name="McDonnell B."/>
            <person name="Sun L."/>
            <person name="Van Sinderen D."/>
            <person name="Roberts R.J."/>
        </authorList>
    </citation>
    <scope>NUCLEOTIDE SEQUENCE</scope>
    <source>
        <strain evidence="23">229</strain>
    </source>
</reference>
<dbReference type="Proteomes" id="UP000053058">
    <property type="component" value="Unassembled WGS sequence"/>
</dbReference>
<reference evidence="31" key="6">
    <citation type="submission" date="2023-04" db="EMBL/GenBank/DDBJ databases">
        <authorList>
            <person name="McDonnell B."/>
        </authorList>
    </citation>
    <scope>NUCLEOTIDE SEQUENCE</scope>
    <source>
        <strain evidence="31">223</strain>
        <strain evidence="25">UC06</strain>
    </source>
</reference>
<dbReference type="PATRIC" id="fig|1360.100.peg.525"/>
<keyword evidence="12" id="KW-0573">Peptidoglycan synthesis</keyword>
<dbReference type="Proteomes" id="UP000052991">
    <property type="component" value="Unassembled WGS sequence"/>
</dbReference>
<evidence type="ECO:0000313" key="35">
    <source>
        <dbReference type="Proteomes" id="UP000053719"/>
    </source>
</evidence>
<feature type="transmembrane region" description="Helical" evidence="20">
    <location>
        <begin position="64"/>
        <end position="84"/>
    </location>
</feature>
<keyword evidence="5 24" id="KW-0121">Carboxypeptidase</keyword>
<evidence type="ECO:0000313" key="34">
    <source>
        <dbReference type="Proteomes" id="UP000053612"/>
    </source>
</evidence>
<dbReference type="EMBL" id="LKLS01000225">
    <property type="protein sequence ID" value="KSU13750.1"/>
    <property type="molecule type" value="Genomic_DNA"/>
</dbReference>
<keyword evidence="14 20" id="KW-0472">Membrane</keyword>
<keyword evidence="11" id="KW-0133">Cell shape</keyword>
<dbReference type="GO" id="GO:0008360">
    <property type="term" value="P:regulation of cell shape"/>
    <property type="evidence" value="ECO:0007669"/>
    <property type="project" value="UniProtKB-KW"/>
</dbReference>
<dbReference type="GO" id="GO:0009002">
    <property type="term" value="F:serine-type D-Ala-D-Ala carboxypeptidase activity"/>
    <property type="evidence" value="ECO:0007669"/>
    <property type="project" value="UniProtKB-EC"/>
</dbReference>